<sequence length="535" mass="57691">MTTMTTESTDVLIVGGGLSGAVTAATLSGHGFDVLCLEQGEWPDYSHPVHPLGIDDTPDRRWARKPNERASAGDYPIDASESAIDPLMWNGVGGSSVLYLAKWHRMLPEDFLLKSLTGCGQDWPFGYSELEPYYTEVERQFLVSGLPGDPGYPNGGSPPLPPLPMRDFGRRLAKGFDSLGWQWWPSASAIFPREEAAKLRYGPEGELGTVSTGADRRTVKASTDVTHWPGALRAGARLETGVQVRQILIEDGRAQGVEFVDRDGRTHRTAAKHVILCANGIGTPRLLLASDNGKGIANSSGQIGKNLMMHPLAALAGVFDEEVDGAVSPLGAQVQSTHFYSSDPARGFIGGAKWGLQPAGGAASHLLSYPWTKGTPVWGDHFADSLRSRLGHSAMFSIVSEDLPNANNRVMLDHRQTDRAGGPGVKIEYSLDDNSRNLLKFHVNKVTEVLKAAGAREVVVDPLVRASGWHLIGTARMGEDPSKSVVDQFGTSHDVPNLHIFDSSTWPTSSGFNPAASQAAIALRSSEHFLKETSW</sequence>
<comment type="cofactor">
    <cofactor evidence="1">
        <name>FAD</name>
        <dbReference type="ChEBI" id="CHEBI:57692"/>
    </cofactor>
</comment>
<comment type="similarity">
    <text evidence="2">Belongs to the GMC oxidoreductase family.</text>
</comment>
<evidence type="ECO:0000313" key="9">
    <source>
        <dbReference type="Proteomes" id="UP000234289"/>
    </source>
</evidence>
<keyword evidence="4" id="KW-0274">FAD</keyword>
<dbReference type="AlphaFoldDB" id="A0A2H1KN04"/>
<evidence type="ECO:0000256" key="5">
    <source>
        <dbReference type="ARBA" id="ARBA00023002"/>
    </source>
</evidence>
<evidence type="ECO:0000256" key="2">
    <source>
        <dbReference type="ARBA" id="ARBA00010790"/>
    </source>
</evidence>
<dbReference type="SUPFAM" id="SSF51905">
    <property type="entry name" value="FAD/NAD(P)-binding domain"/>
    <property type="match status" value="1"/>
</dbReference>
<dbReference type="SUPFAM" id="SSF54373">
    <property type="entry name" value="FAD-linked reductases, C-terminal domain"/>
    <property type="match status" value="1"/>
</dbReference>
<evidence type="ECO:0000256" key="3">
    <source>
        <dbReference type="ARBA" id="ARBA00022630"/>
    </source>
</evidence>
<organism evidence="8 9">
    <name type="scientific">Brevibacterium aurantiacum</name>
    <dbReference type="NCBI Taxonomy" id="273384"/>
    <lineage>
        <taxon>Bacteria</taxon>
        <taxon>Bacillati</taxon>
        <taxon>Actinomycetota</taxon>
        <taxon>Actinomycetes</taxon>
        <taxon>Micrococcales</taxon>
        <taxon>Brevibacteriaceae</taxon>
        <taxon>Brevibacterium</taxon>
    </lineage>
</organism>
<dbReference type="Proteomes" id="UP000234289">
    <property type="component" value="Unassembled WGS sequence"/>
</dbReference>
<dbReference type="Pfam" id="PF00732">
    <property type="entry name" value="GMC_oxred_N"/>
    <property type="match status" value="1"/>
</dbReference>
<dbReference type="Gene3D" id="3.50.50.60">
    <property type="entry name" value="FAD/NAD(P)-binding domain"/>
    <property type="match status" value="2"/>
</dbReference>
<name>A0A2H1KN04_BREAU</name>
<evidence type="ECO:0000259" key="6">
    <source>
        <dbReference type="Pfam" id="PF00732"/>
    </source>
</evidence>
<dbReference type="EMBL" id="FXZG01000030">
    <property type="protein sequence ID" value="SMY01081.1"/>
    <property type="molecule type" value="Genomic_DNA"/>
</dbReference>
<dbReference type="GO" id="GO:0050660">
    <property type="term" value="F:flavin adenine dinucleotide binding"/>
    <property type="evidence" value="ECO:0007669"/>
    <property type="project" value="InterPro"/>
</dbReference>
<dbReference type="InterPro" id="IPR051473">
    <property type="entry name" value="P2Ox-like"/>
</dbReference>
<dbReference type="PANTHER" id="PTHR42784">
    <property type="entry name" value="PYRANOSE 2-OXIDASE"/>
    <property type="match status" value="1"/>
</dbReference>
<protein>
    <submittedName>
        <fullName evidence="8">Choline dehydrogenase</fullName>
    </submittedName>
</protein>
<feature type="domain" description="Glucose-methanol-choline oxidoreductase N-terminal" evidence="6">
    <location>
        <begin position="208"/>
        <end position="311"/>
    </location>
</feature>
<proteinExistence type="inferred from homology"/>
<dbReference type="Pfam" id="PF13450">
    <property type="entry name" value="NAD_binding_8"/>
    <property type="match status" value="1"/>
</dbReference>
<keyword evidence="3" id="KW-0285">Flavoprotein</keyword>
<evidence type="ECO:0000313" key="8">
    <source>
        <dbReference type="EMBL" id="SMY01081.1"/>
    </source>
</evidence>
<evidence type="ECO:0000256" key="1">
    <source>
        <dbReference type="ARBA" id="ARBA00001974"/>
    </source>
</evidence>
<dbReference type="GO" id="GO:0016614">
    <property type="term" value="F:oxidoreductase activity, acting on CH-OH group of donors"/>
    <property type="evidence" value="ECO:0007669"/>
    <property type="project" value="InterPro"/>
</dbReference>
<evidence type="ECO:0000256" key="4">
    <source>
        <dbReference type="ARBA" id="ARBA00022827"/>
    </source>
</evidence>
<feature type="domain" description="Glucose-methanol-choline oxidoreductase C-terminal" evidence="7">
    <location>
        <begin position="404"/>
        <end position="522"/>
    </location>
</feature>
<dbReference type="Pfam" id="PF05199">
    <property type="entry name" value="GMC_oxred_C"/>
    <property type="match status" value="1"/>
</dbReference>
<dbReference type="PANTHER" id="PTHR42784:SF1">
    <property type="entry name" value="PYRANOSE 2-OXIDASE"/>
    <property type="match status" value="1"/>
</dbReference>
<dbReference type="InterPro" id="IPR000172">
    <property type="entry name" value="GMC_OxRdtase_N"/>
</dbReference>
<gene>
    <name evidence="8" type="ORF">BAUR920_03375</name>
</gene>
<accession>A0A2H1KN04</accession>
<evidence type="ECO:0000259" key="7">
    <source>
        <dbReference type="Pfam" id="PF05199"/>
    </source>
</evidence>
<keyword evidence="5" id="KW-0560">Oxidoreductase</keyword>
<reference evidence="9" key="1">
    <citation type="submission" date="2017-03" db="EMBL/GenBank/DDBJ databases">
        <authorList>
            <person name="Monnet C."/>
        </authorList>
    </citation>
    <scope>NUCLEOTIDE SEQUENCE [LARGE SCALE GENOMIC DNA]</scope>
    <source>
        <strain evidence="9">CNRZ 920</strain>
    </source>
</reference>
<dbReference type="InterPro" id="IPR007867">
    <property type="entry name" value="GMC_OxRtase_C"/>
</dbReference>
<dbReference type="InterPro" id="IPR036188">
    <property type="entry name" value="FAD/NAD-bd_sf"/>
</dbReference>